<dbReference type="OrthoDB" id="5870696at2"/>
<evidence type="ECO:0000256" key="1">
    <source>
        <dbReference type="ARBA" id="ARBA00001713"/>
    </source>
</evidence>
<organism evidence="4 5">
    <name type="scientific">Terriglobus saanensis (strain ATCC BAA-1853 / DSM 23119 / SP1PR4)</name>
    <dbReference type="NCBI Taxonomy" id="401053"/>
    <lineage>
        <taxon>Bacteria</taxon>
        <taxon>Pseudomonadati</taxon>
        <taxon>Acidobacteriota</taxon>
        <taxon>Terriglobia</taxon>
        <taxon>Terriglobales</taxon>
        <taxon>Acidobacteriaceae</taxon>
        <taxon>Terriglobus</taxon>
    </lineage>
</organism>
<feature type="binding site" evidence="3">
    <location>
        <position position="124"/>
    </location>
    <ligand>
        <name>substrate</name>
    </ligand>
</feature>
<keyword evidence="2 3" id="KW-0413">Isomerase</keyword>
<dbReference type="RefSeq" id="WP_013567637.1">
    <property type="nucleotide sequence ID" value="NC_014963.1"/>
</dbReference>
<dbReference type="PANTHER" id="PTHR11934:SF0">
    <property type="entry name" value="RIBOSE-5-PHOSPHATE ISOMERASE"/>
    <property type="match status" value="1"/>
</dbReference>
<dbReference type="SUPFAM" id="SSF75445">
    <property type="entry name" value="D-ribose-5-phosphate isomerase (RpiA), lid domain"/>
    <property type="match status" value="1"/>
</dbReference>
<comment type="pathway">
    <text evidence="3">Carbohydrate degradation; pentose phosphate pathway; D-ribose 5-phosphate from D-ribulose 5-phosphate (non-oxidative stage): step 1/1.</text>
</comment>
<feature type="binding site" evidence="3">
    <location>
        <begin position="29"/>
        <end position="32"/>
    </location>
    <ligand>
        <name>substrate</name>
    </ligand>
</feature>
<protein>
    <recommendedName>
        <fullName evidence="3">Ribose-5-phosphate isomerase A</fullName>
        <ecNumber evidence="3">5.3.1.6</ecNumber>
    </recommendedName>
    <alternativeName>
        <fullName evidence="3">Phosphoriboisomerase A</fullName>
        <shortName evidence="3">PRI</shortName>
    </alternativeName>
</protein>
<comment type="catalytic activity">
    <reaction evidence="1 3">
        <text>aldehydo-D-ribose 5-phosphate = D-ribulose 5-phosphate</text>
        <dbReference type="Rhea" id="RHEA:14657"/>
        <dbReference type="ChEBI" id="CHEBI:58121"/>
        <dbReference type="ChEBI" id="CHEBI:58273"/>
        <dbReference type="EC" id="5.3.1.6"/>
    </reaction>
</comment>
<dbReference type="KEGG" id="tsa:AciPR4_1073"/>
<dbReference type="GO" id="GO:0004751">
    <property type="term" value="F:ribose-5-phosphate isomerase activity"/>
    <property type="evidence" value="ECO:0007669"/>
    <property type="project" value="UniProtKB-UniRule"/>
</dbReference>
<dbReference type="EMBL" id="CP002467">
    <property type="protein sequence ID" value="ADV81904.1"/>
    <property type="molecule type" value="Genomic_DNA"/>
</dbReference>
<dbReference type="UniPathway" id="UPA00115">
    <property type="reaction ID" value="UER00412"/>
</dbReference>
<evidence type="ECO:0000256" key="2">
    <source>
        <dbReference type="ARBA" id="ARBA00023235"/>
    </source>
</evidence>
<dbReference type="GO" id="GO:0006014">
    <property type="term" value="P:D-ribose metabolic process"/>
    <property type="evidence" value="ECO:0007669"/>
    <property type="project" value="TreeGrafter"/>
</dbReference>
<dbReference type="Proteomes" id="UP000006844">
    <property type="component" value="Chromosome"/>
</dbReference>
<dbReference type="NCBIfam" id="NF001924">
    <property type="entry name" value="PRK00702.1"/>
    <property type="match status" value="1"/>
</dbReference>
<name>E8UX17_TERSS</name>
<reference evidence="4 5" key="1">
    <citation type="journal article" date="2012" name="Stand. Genomic Sci.">
        <title>Complete genome sequence of Terriglobus saanensis type strain SP1PR4(T), an Acidobacteria from tundra soil.</title>
        <authorList>
            <person name="Rawat S.R."/>
            <person name="Mannisto M.K."/>
            <person name="Starovoytov V."/>
            <person name="Goodwin L."/>
            <person name="Nolan M."/>
            <person name="Hauser L."/>
            <person name="Land M."/>
            <person name="Davenport K.W."/>
            <person name="Woyke T."/>
            <person name="Haggblom M.M."/>
        </authorList>
    </citation>
    <scope>NUCLEOTIDE SEQUENCE</scope>
    <source>
        <strain evidence="5">ATCC BAA-1853 / DSM 23119 / SP1PR4</strain>
    </source>
</reference>
<dbReference type="InterPro" id="IPR037171">
    <property type="entry name" value="NagB/RpiA_transferase-like"/>
</dbReference>
<dbReference type="PANTHER" id="PTHR11934">
    <property type="entry name" value="RIBOSE-5-PHOSPHATE ISOMERASE"/>
    <property type="match status" value="1"/>
</dbReference>
<dbReference type="eggNOG" id="COG0120">
    <property type="taxonomic scope" value="Bacteria"/>
</dbReference>
<dbReference type="FunFam" id="3.40.50.1360:FF:000001">
    <property type="entry name" value="Ribose-5-phosphate isomerase A"/>
    <property type="match status" value="1"/>
</dbReference>
<evidence type="ECO:0000313" key="5">
    <source>
        <dbReference type="Proteomes" id="UP000006844"/>
    </source>
</evidence>
<dbReference type="Gene3D" id="3.30.70.260">
    <property type="match status" value="1"/>
</dbReference>
<evidence type="ECO:0000313" key="4">
    <source>
        <dbReference type="EMBL" id="ADV81904.1"/>
    </source>
</evidence>
<dbReference type="NCBIfam" id="TIGR00021">
    <property type="entry name" value="rpiA"/>
    <property type="match status" value="1"/>
</dbReference>
<feature type="binding site" evidence="3">
    <location>
        <begin position="84"/>
        <end position="87"/>
    </location>
    <ligand>
        <name>substrate</name>
    </ligand>
</feature>
<proteinExistence type="inferred from homology"/>
<feature type="binding site" evidence="3">
    <location>
        <begin position="97"/>
        <end position="100"/>
    </location>
    <ligand>
        <name>substrate</name>
    </ligand>
</feature>
<dbReference type="AlphaFoldDB" id="E8UX17"/>
<evidence type="ECO:0000256" key="3">
    <source>
        <dbReference type="HAMAP-Rule" id="MF_00170"/>
    </source>
</evidence>
<dbReference type="GO" id="GO:0009052">
    <property type="term" value="P:pentose-phosphate shunt, non-oxidative branch"/>
    <property type="evidence" value="ECO:0007669"/>
    <property type="project" value="UniProtKB-UniRule"/>
</dbReference>
<dbReference type="CDD" id="cd01398">
    <property type="entry name" value="RPI_A"/>
    <property type="match status" value="1"/>
</dbReference>
<dbReference type="Gene3D" id="3.40.50.1360">
    <property type="match status" value="1"/>
</dbReference>
<comment type="subunit">
    <text evidence="3">Homodimer.</text>
</comment>
<dbReference type="EC" id="5.3.1.6" evidence="3"/>
<dbReference type="STRING" id="401053.AciPR4_1073"/>
<sequence length="232" mass="24425">MPTQDELKLQAAHEALRFIEPGMVVGLGSGSTATLFIKLLGEKVKKGLVIRGIASSEDSAKLGAELGIPIIDFHSATEIDVTIDGADEVAPGLALIKGGGGKLLREKIVASASKKFIVVADASKLVQTLGKFPLPIEVIPMAQPLVSKKLELLGLHSKIRQAKDGSGNYITDEGNLILDCGPTVIEDPIALGEKISAITGVVEHGLFINFANLALIAGESEVKQYTRESQIP</sequence>
<dbReference type="InterPro" id="IPR020672">
    <property type="entry name" value="Ribose5P_isomerase_typA_subgr"/>
</dbReference>
<dbReference type="HAMAP" id="MF_00170">
    <property type="entry name" value="Rib_5P_isom_A"/>
    <property type="match status" value="1"/>
</dbReference>
<keyword evidence="5" id="KW-1185">Reference proteome</keyword>
<dbReference type="HOGENOM" id="CLU_056590_1_0_0"/>
<comment type="similarity">
    <text evidence="3">Belongs to the ribose 5-phosphate isomerase family.</text>
</comment>
<dbReference type="GO" id="GO:0005829">
    <property type="term" value="C:cytosol"/>
    <property type="evidence" value="ECO:0007669"/>
    <property type="project" value="TreeGrafter"/>
</dbReference>
<gene>
    <name evidence="3" type="primary">rpiA</name>
    <name evidence="4" type="ordered locus">AciPR4_1073</name>
</gene>
<dbReference type="InterPro" id="IPR004788">
    <property type="entry name" value="Ribose5P_isomerase_type_A"/>
</dbReference>
<dbReference type="SUPFAM" id="SSF100950">
    <property type="entry name" value="NagB/RpiA/CoA transferase-like"/>
    <property type="match status" value="1"/>
</dbReference>
<comment type="function">
    <text evidence="3">Catalyzes the reversible conversion of ribose-5-phosphate to ribulose 5-phosphate.</text>
</comment>
<dbReference type="Pfam" id="PF06026">
    <property type="entry name" value="Rib_5-P_isom_A"/>
    <property type="match status" value="1"/>
</dbReference>
<feature type="active site" description="Proton acceptor" evidence="3">
    <location>
        <position position="106"/>
    </location>
</feature>
<accession>E8UX17</accession>